<dbReference type="InterPro" id="IPR011051">
    <property type="entry name" value="RmlC_Cupin_sf"/>
</dbReference>
<dbReference type="RefSeq" id="WP_114280539.1">
    <property type="nucleotide sequence ID" value="NZ_QPJY01000008.1"/>
</dbReference>
<keyword evidence="1" id="KW-0479">Metal-binding</keyword>
<dbReference type="Gene3D" id="2.60.120.10">
    <property type="entry name" value="Jelly Rolls"/>
    <property type="match status" value="1"/>
</dbReference>
<comment type="caution">
    <text evidence="3">The sequence shown here is derived from an EMBL/GenBank/DDBJ whole genome shotgun (WGS) entry which is preliminary data.</text>
</comment>
<dbReference type="OrthoDB" id="9806121at2"/>
<dbReference type="InterPro" id="IPR013096">
    <property type="entry name" value="Cupin_2"/>
</dbReference>
<dbReference type="SUPFAM" id="SSF51182">
    <property type="entry name" value="RmlC-like cupins"/>
    <property type="match status" value="1"/>
</dbReference>
<dbReference type="InterPro" id="IPR014710">
    <property type="entry name" value="RmlC-like_jellyroll"/>
</dbReference>
<dbReference type="EMBL" id="QPJY01000008">
    <property type="protein sequence ID" value="RCX28128.1"/>
    <property type="molecule type" value="Genomic_DNA"/>
</dbReference>
<evidence type="ECO:0000259" key="2">
    <source>
        <dbReference type="Pfam" id="PF07883"/>
    </source>
</evidence>
<gene>
    <name evidence="3" type="ORF">DFQ59_108156</name>
</gene>
<reference evidence="3 4" key="1">
    <citation type="submission" date="2018-07" db="EMBL/GenBank/DDBJ databases">
        <title>Genomic Encyclopedia of Type Strains, Phase IV (KMG-IV): sequencing the most valuable type-strain genomes for metagenomic binning, comparative biology and taxonomic classification.</title>
        <authorList>
            <person name="Goeker M."/>
        </authorList>
    </citation>
    <scope>NUCLEOTIDE SEQUENCE [LARGE SCALE GENOMIC DNA]</scope>
    <source>
        <strain evidence="3 4">DSM 26407</strain>
    </source>
</reference>
<keyword evidence="4" id="KW-1185">Reference proteome</keyword>
<dbReference type="GO" id="GO:0016853">
    <property type="term" value="F:isomerase activity"/>
    <property type="evidence" value="ECO:0007669"/>
    <property type="project" value="UniProtKB-KW"/>
</dbReference>
<dbReference type="InterPro" id="IPR051610">
    <property type="entry name" value="GPI/OXD"/>
</dbReference>
<dbReference type="PANTHER" id="PTHR35848:SF9">
    <property type="entry name" value="SLL1358 PROTEIN"/>
    <property type="match status" value="1"/>
</dbReference>
<evidence type="ECO:0000256" key="1">
    <source>
        <dbReference type="ARBA" id="ARBA00022723"/>
    </source>
</evidence>
<dbReference type="Proteomes" id="UP000252707">
    <property type="component" value="Unassembled WGS sequence"/>
</dbReference>
<proteinExistence type="predicted"/>
<accession>A0A369C502</accession>
<name>A0A369C502_9GAMM</name>
<dbReference type="Pfam" id="PF07883">
    <property type="entry name" value="Cupin_2"/>
    <property type="match status" value="1"/>
</dbReference>
<dbReference type="GO" id="GO:0046872">
    <property type="term" value="F:metal ion binding"/>
    <property type="evidence" value="ECO:0007669"/>
    <property type="project" value="UniProtKB-KW"/>
</dbReference>
<protein>
    <submittedName>
        <fullName evidence="3">Mannose-6-phosphate isomerase-like protein (Cupin superfamily)</fullName>
    </submittedName>
</protein>
<dbReference type="AlphaFoldDB" id="A0A369C502"/>
<feature type="domain" description="Cupin type-2" evidence="2">
    <location>
        <begin position="37"/>
        <end position="103"/>
    </location>
</feature>
<keyword evidence="3" id="KW-0413">Isomerase</keyword>
<evidence type="ECO:0000313" key="3">
    <source>
        <dbReference type="EMBL" id="RCX28128.1"/>
    </source>
</evidence>
<dbReference type="PANTHER" id="PTHR35848">
    <property type="entry name" value="OXALATE-BINDING PROTEIN"/>
    <property type="match status" value="1"/>
</dbReference>
<sequence>MTDSAISRDNAEHYTWGGKCDGWHLVKSPELSIIQERVPAGGAEVRHYHQQARQFFYVLSGVASLEVDGDVTRLVSGQGLHVPVGLAHRLANDGPEDLEFIVVSVPMAHGDRVLVNE</sequence>
<organism evidence="3 4">
    <name type="scientific">Thioalbus denitrificans</name>
    <dbReference type="NCBI Taxonomy" id="547122"/>
    <lineage>
        <taxon>Bacteria</taxon>
        <taxon>Pseudomonadati</taxon>
        <taxon>Pseudomonadota</taxon>
        <taxon>Gammaproteobacteria</taxon>
        <taxon>Chromatiales</taxon>
        <taxon>Ectothiorhodospiraceae</taxon>
        <taxon>Thioalbus</taxon>
    </lineage>
</organism>
<evidence type="ECO:0000313" key="4">
    <source>
        <dbReference type="Proteomes" id="UP000252707"/>
    </source>
</evidence>